<dbReference type="Proteomes" id="UP000741360">
    <property type="component" value="Unassembled WGS sequence"/>
</dbReference>
<dbReference type="GO" id="GO:0016831">
    <property type="term" value="F:carboxy-lyase activity"/>
    <property type="evidence" value="ECO:0007669"/>
    <property type="project" value="InterPro"/>
</dbReference>
<evidence type="ECO:0000259" key="2">
    <source>
        <dbReference type="Pfam" id="PF04909"/>
    </source>
</evidence>
<keyword evidence="1" id="KW-0456">Lyase</keyword>
<dbReference type="PANTHER" id="PTHR21240">
    <property type="entry name" value="2-AMINO-3-CARBOXYLMUCONATE-6-SEMIALDEHYDE DECARBOXYLASE"/>
    <property type="match status" value="1"/>
</dbReference>
<dbReference type="PANTHER" id="PTHR21240:SF19">
    <property type="entry name" value="CATALYTIC_ HYDROLASE"/>
    <property type="match status" value="1"/>
</dbReference>
<evidence type="ECO:0000256" key="1">
    <source>
        <dbReference type="ARBA" id="ARBA00023239"/>
    </source>
</evidence>
<dbReference type="InterPro" id="IPR032466">
    <property type="entry name" value="Metal_Hydrolase"/>
</dbReference>
<dbReference type="EMBL" id="JACPSX010000092">
    <property type="protein sequence ID" value="MBI3014436.1"/>
    <property type="molecule type" value="Genomic_DNA"/>
</dbReference>
<reference evidence="3" key="1">
    <citation type="submission" date="2020-07" db="EMBL/GenBank/DDBJ databases">
        <title>Huge and variable diversity of episymbiotic CPR bacteria and DPANN archaea in groundwater ecosystems.</title>
        <authorList>
            <person name="He C.Y."/>
            <person name="Keren R."/>
            <person name="Whittaker M."/>
            <person name="Farag I.F."/>
            <person name="Doudna J."/>
            <person name="Cate J.H.D."/>
            <person name="Banfield J.F."/>
        </authorList>
    </citation>
    <scope>NUCLEOTIDE SEQUENCE</scope>
    <source>
        <strain evidence="3">NC_groundwater_717_Ag_S-0.2um_59_8</strain>
    </source>
</reference>
<feature type="domain" description="Amidohydrolase-related" evidence="2">
    <location>
        <begin position="77"/>
        <end position="286"/>
    </location>
</feature>
<evidence type="ECO:0000313" key="4">
    <source>
        <dbReference type="Proteomes" id="UP000741360"/>
    </source>
</evidence>
<dbReference type="InterPro" id="IPR032465">
    <property type="entry name" value="ACMSD"/>
</dbReference>
<accession>A0A932GNJ8</accession>
<dbReference type="AlphaFoldDB" id="A0A932GNJ8"/>
<name>A0A932GNJ8_UNCTE</name>
<dbReference type="Pfam" id="PF04909">
    <property type="entry name" value="Amidohydro_2"/>
    <property type="match status" value="1"/>
</dbReference>
<comment type="caution">
    <text evidence="3">The sequence shown here is derived from an EMBL/GenBank/DDBJ whole genome shotgun (WGS) entry which is preliminary data.</text>
</comment>
<gene>
    <name evidence="3" type="ORF">HYY65_05110</name>
</gene>
<protein>
    <submittedName>
        <fullName evidence="3">Amidohydrolase</fullName>
    </submittedName>
</protein>
<dbReference type="Gene3D" id="3.20.20.140">
    <property type="entry name" value="Metal-dependent hydrolases"/>
    <property type="match status" value="1"/>
</dbReference>
<dbReference type="GO" id="GO:0016787">
    <property type="term" value="F:hydrolase activity"/>
    <property type="evidence" value="ECO:0007669"/>
    <property type="project" value="InterPro"/>
</dbReference>
<dbReference type="SUPFAM" id="SSF51556">
    <property type="entry name" value="Metallo-dependent hydrolases"/>
    <property type="match status" value="1"/>
</dbReference>
<dbReference type="InterPro" id="IPR006680">
    <property type="entry name" value="Amidohydro-rel"/>
</dbReference>
<proteinExistence type="predicted"/>
<sequence length="286" mass="33089">MRDFLAIDVATDLRHVGAQHSQWSPIQRGGLDRLFGSEAFSEVVSPEVSLREMDEAGVEKTFVMAMTRRPARERGGVSYEQVAELVARHPDRLVGRLRLDPRSGAMGYWDLAEELRDMERAVKEFGFRSMFLTPGEVRRPPNDKVYYPFYAKCVELDLVVSIHVGHDGALRPSEMSRPLHLDEVALDFPDLKFIGFHIGWPWTEEMIALAVKFPNVYIDLTAHAPRHYPPEIVTYMRSRGQDKVLWGAFHPAIPWKRAREEFDQIDLKESVRRKILRENAQKLFRF</sequence>
<organism evidence="3 4">
    <name type="scientific">Tectimicrobiota bacterium</name>
    <dbReference type="NCBI Taxonomy" id="2528274"/>
    <lineage>
        <taxon>Bacteria</taxon>
        <taxon>Pseudomonadati</taxon>
        <taxon>Nitrospinota/Tectimicrobiota group</taxon>
        <taxon>Candidatus Tectimicrobiota</taxon>
    </lineage>
</organism>
<evidence type="ECO:0000313" key="3">
    <source>
        <dbReference type="EMBL" id="MBI3014436.1"/>
    </source>
</evidence>